<evidence type="ECO:0000313" key="3">
    <source>
        <dbReference type="Proteomes" id="UP000236413"/>
    </source>
</evidence>
<dbReference type="InterPro" id="IPR001466">
    <property type="entry name" value="Beta-lactam-related"/>
</dbReference>
<dbReference type="Proteomes" id="UP000236413">
    <property type="component" value="Unassembled WGS sequence"/>
</dbReference>
<evidence type="ECO:0000313" key="2">
    <source>
        <dbReference type="EMBL" id="PWN58383.1"/>
    </source>
</evidence>
<protein>
    <recommendedName>
        <fullName evidence="1">Beta-lactamase-related domain-containing protein</fullName>
    </recommendedName>
</protein>
<dbReference type="InterPro" id="IPR012338">
    <property type="entry name" value="Beta-lactam/transpept-like"/>
</dbReference>
<dbReference type="Pfam" id="PF00144">
    <property type="entry name" value="Beta-lactamase"/>
    <property type="match status" value="1"/>
</dbReference>
<reference evidence="2 3" key="1">
    <citation type="submission" date="2018-04" db="EMBL/GenBank/DDBJ databases">
        <title>Chryseobacterium oncorhynchi 701B-08T from rainbow trout, and Chryseobacterium viscerum 687B-08T from diseased fish.</title>
        <authorList>
            <person name="Jeong J.-J."/>
            <person name="Lee Y.J."/>
            <person name="Pathiraja D."/>
            <person name="Park B."/>
            <person name="Choi I.-G."/>
            <person name="Kim K.D."/>
        </authorList>
    </citation>
    <scope>NUCLEOTIDE SEQUENCE [LARGE SCALE GENOMIC DNA]</scope>
    <source>
        <strain evidence="2 3">687B-08</strain>
    </source>
</reference>
<evidence type="ECO:0000259" key="1">
    <source>
        <dbReference type="Pfam" id="PF00144"/>
    </source>
</evidence>
<dbReference type="AlphaFoldDB" id="A0A316WDI6"/>
<dbReference type="PANTHER" id="PTHR43283">
    <property type="entry name" value="BETA-LACTAMASE-RELATED"/>
    <property type="match status" value="1"/>
</dbReference>
<dbReference type="Gene3D" id="3.40.710.10">
    <property type="entry name" value="DD-peptidase/beta-lactamase superfamily"/>
    <property type="match status" value="1"/>
</dbReference>
<gene>
    <name evidence="2" type="ORF">C1634_022785</name>
</gene>
<proteinExistence type="predicted"/>
<dbReference type="EMBL" id="PPEG02000011">
    <property type="protein sequence ID" value="PWN58383.1"/>
    <property type="molecule type" value="Genomic_DNA"/>
</dbReference>
<sequence length="97" mass="11351">MNDPISKYLDDIPDEWQKMTVDQLLTHISGLPEILKLIDPMIGNIGPLKTEAAIWEKLKTLPLEFKTGEQFSYNQTNYYLLGKIIEKLTKKTFYNRF</sequence>
<accession>A0A316WDI6</accession>
<organism evidence="2 3">
    <name type="scientific">Chryseobacterium viscerum</name>
    <dbReference type="NCBI Taxonomy" id="1037377"/>
    <lineage>
        <taxon>Bacteria</taxon>
        <taxon>Pseudomonadati</taxon>
        <taxon>Bacteroidota</taxon>
        <taxon>Flavobacteriia</taxon>
        <taxon>Flavobacteriales</taxon>
        <taxon>Weeksellaceae</taxon>
        <taxon>Chryseobacterium group</taxon>
        <taxon>Chryseobacterium</taxon>
    </lineage>
</organism>
<comment type="caution">
    <text evidence="2">The sequence shown here is derived from an EMBL/GenBank/DDBJ whole genome shotgun (WGS) entry which is preliminary data.</text>
</comment>
<feature type="domain" description="Beta-lactamase-related" evidence="1">
    <location>
        <begin position="2"/>
        <end position="93"/>
    </location>
</feature>
<dbReference type="InterPro" id="IPR050789">
    <property type="entry name" value="Diverse_Enzym_Activities"/>
</dbReference>
<dbReference type="SUPFAM" id="SSF56601">
    <property type="entry name" value="beta-lactamase/transpeptidase-like"/>
    <property type="match status" value="1"/>
</dbReference>
<name>A0A316WDI6_9FLAO</name>